<gene>
    <name evidence="1" type="ORF">L0N01_19445</name>
</gene>
<evidence type="ECO:0000313" key="2">
    <source>
        <dbReference type="Proteomes" id="UP001200843"/>
    </source>
</evidence>
<dbReference type="RefSeq" id="WP_195642671.1">
    <property type="nucleotide sequence ID" value="NZ_JADMQI010000045.1"/>
</dbReference>
<evidence type="ECO:0000313" key="1">
    <source>
        <dbReference type="EMBL" id="MCG4690759.1"/>
    </source>
</evidence>
<protein>
    <submittedName>
        <fullName evidence="1">Uncharacterized protein</fullName>
    </submittedName>
</protein>
<dbReference type="Proteomes" id="UP001200843">
    <property type="component" value="Unassembled WGS sequence"/>
</dbReference>
<proteinExistence type="predicted"/>
<dbReference type="AlphaFoldDB" id="A0AAW5BM32"/>
<comment type="caution">
    <text evidence="1">The sequence shown here is derived from an EMBL/GenBank/DDBJ whole genome shotgun (WGS) entry which is preliminary data.</text>
</comment>
<dbReference type="EMBL" id="JAKNGO010000066">
    <property type="protein sequence ID" value="MCG4690759.1"/>
    <property type="molecule type" value="Genomic_DNA"/>
</dbReference>
<sequence length="205" mass="23943">MNIAEIKRRFDLLKTANASNYCLVSELAKELRASKTDLMQFILDNPKLFHTEDVYSYKKKTYTTTIWGNKFKETRTIKDKVLGLGIKEVYINPEDNFRTDEWLQKQIVEKAKYISISAFDNYGRIEGYFIEIDNGESECRYSEWRNTEAKVKELQSLGIVHKDTFYFGGYGDCSEYHTDYAISLDGLEKLKADGWTFNQLKPLSK</sequence>
<accession>A0AAW5BM32</accession>
<organism evidence="1 2">
    <name type="scientific">Phocaeicola vulgatus</name>
    <name type="common">Bacteroides vulgatus</name>
    <dbReference type="NCBI Taxonomy" id="821"/>
    <lineage>
        <taxon>Bacteria</taxon>
        <taxon>Pseudomonadati</taxon>
        <taxon>Bacteroidota</taxon>
        <taxon>Bacteroidia</taxon>
        <taxon>Bacteroidales</taxon>
        <taxon>Bacteroidaceae</taxon>
        <taxon>Phocaeicola</taxon>
    </lineage>
</organism>
<reference evidence="1" key="1">
    <citation type="submission" date="2022-01" db="EMBL/GenBank/DDBJ databases">
        <title>Collection of gut derived symbiotic bacterial strains cultured from healthy donors.</title>
        <authorList>
            <person name="Lin H."/>
            <person name="Kohout C."/>
            <person name="Waligurski E."/>
            <person name="Pamer E.G."/>
        </authorList>
    </citation>
    <scope>NUCLEOTIDE SEQUENCE</scope>
    <source>
        <strain evidence="1">DFI.6.72</strain>
    </source>
</reference>
<name>A0AAW5BM32_PHOVU</name>